<dbReference type="EMBL" id="CP081303">
    <property type="protein sequence ID" value="QZE13907.1"/>
    <property type="molecule type" value="Genomic_DNA"/>
</dbReference>
<protein>
    <submittedName>
        <fullName evidence="1">DUF819 family protein</fullName>
    </submittedName>
</protein>
<evidence type="ECO:0000313" key="2">
    <source>
        <dbReference type="Proteomes" id="UP000826212"/>
    </source>
</evidence>
<keyword evidence="2" id="KW-1185">Reference proteome</keyword>
<organism evidence="1 2">
    <name type="scientific">Halosquirtibacter laminarini</name>
    <dbReference type="NCBI Taxonomy" id="3374600"/>
    <lineage>
        <taxon>Bacteria</taxon>
        <taxon>Pseudomonadati</taxon>
        <taxon>Bacteroidota</taxon>
        <taxon>Bacteroidia</taxon>
        <taxon>Marinilabiliales</taxon>
        <taxon>Prolixibacteraceae</taxon>
        <taxon>Halosquirtibacter</taxon>
    </lineage>
</organism>
<gene>
    <name evidence="1" type="ORF">K4L44_15365</name>
</gene>
<accession>A0AC61NMN5</accession>
<name>A0AC61NMN5_9BACT</name>
<evidence type="ECO:0000313" key="1">
    <source>
        <dbReference type="EMBL" id="QZE13907.1"/>
    </source>
</evidence>
<proteinExistence type="predicted"/>
<reference evidence="1" key="1">
    <citation type="submission" date="2021-08" db="EMBL/GenBank/DDBJ databases">
        <title>Novel anaerobic bacterium isolated from sea squirt in East Sea, Republic of Korea.</title>
        <authorList>
            <person name="Nguyen T.H."/>
            <person name="Li Z."/>
            <person name="Lee Y.-J."/>
            <person name="Ko J."/>
            <person name="Kim S.-G."/>
        </authorList>
    </citation>
    <scope>NUCLEOTIDE SEQUENCE</scope>
    <source>
        <strain evidence="1">KCTC 25031</strain>
    </source>
</reference>
<dbReference type="Proteomes" id="UP000826212">
    <property type="component" value="Chromosome"/>
</dbReference>
<sequence>MIFSLYISLYLTLPFIIEYITAKIKFFQKIGPIALAYIIGIMLHLLIPINYDEFYHTQETMSSILILIAMPLLLFSIDLKKEIQRNKSVLLSFMIGISCLFVAVISGVILFKDRIINIHDLSGMVTGLYSGGTPNLASMKEALQIEPDSFLIVHSLDFLIGSPLLFFFMTIAARLFRNFLPVKEVQETDPSIENRESLFVIKKDVYKGIGISVAIVLISIVIGQQFQERLQPILIILLNTTLAIVASSIKRVNSLRGNYRMGNIFIIGFSLVLANMADFSKFSWGNNFFTFLFMLWVIILSFILHLLVAKIFKRDADQTLIAMVALYYSPAFVPVVSSSIKNRSILVFGIIIGMLGFTFGNYIGIIMYYLTQIIIE</sequence>